<evidence type="ECO:0000256" key="1">
    <source>
        <dbReference type="SAM" id="MobiDB-lite"/>
    </source>
</evidence>
<protein>
    <submittedName>
        <fullName evidence="2">ATP synthase F0 sector subunit c</fullName>
        <ecNumber evidence="2">3.6.3.14</ecNumber>
    </submittedName>
</protein>
<feature type="compositionally biased region" description="Basic residues" evidence="1">
    <location>
        <begin position="51"/>
        <end position="65"/>
    </location>
</feature>
<keyword evidence="2" id="KW-0378">Hydrolase</keyword>
<organism evidence="2">
    <name type="scientific">uncultured Sphingosinicella sp</name>
    <dbReference type="NCBI Taxonomy" id="478748"/>
    <lineage>
        <taxon>Bacteria</taxon>
        <taxon>Pseudomonadati</taxon>
        <taxon>Pseudomonadota</taxon>
        <taxon>Alphaproteobacteria</taxon>
        <taxon>Sphingomonadales</taxon>
        <taxon>Sphingosinicellaceae</taxon>
        <taxon>Sphingosinicella</taxon>
        <taxon>environmental samples</taxon>
    </lineage>
</organism>
<feature type="non-terminal residue" evidence="2">
    <location>
        <position position="1"/>
    </location>
</feature>
<feature type="region of interest" description="Disordered" evidence="1">
    <location>
        <begin position="1"/>
        <end position="77"/>
    </location>
</feature>
<dbReference type="EC" id="3.6.3.14" evidence="2"/>
<proteinExistence type="predicted"/>
<sequence>GRRSSTVVGRWPGRHRSWHGRFGRGQRVRLVPRERASQPGRRRQPAGPSLHRLRRRRASRPAGVRRCHDPALRRRRL</sequence>
<gene>
    <name evidence="2" type="ORF">AVDCRST_MAG23-1500</name>
</gene>
<feature type="compositionally biased region" description="Basic residues" evidence="1">
    <location>
        <begin position="12"/>
        <end position="27"/>
    </location>
</feature>
<evidence type="ECO:0000313" key="2">
    <source>
        <dbReference type="EMBL" id="CAA9537202.1"/>
    </source>
</evidence>
<dbReference type="EMBL" id="CADCWD010000057">
    <property type="protein sequence ID" value="CAA9537202.1"/>
    <property type="molecule type" value="Genomic_DNA"/>
</dbReference>
<dbReference type="GO" id="GO:0016787">
    <property type="term" value="F:hydrolase activity"/>
    <property type="evidence" value="ECO:0007669"/>
    <property type="project" value="UniProtKB-KW"/>
</dbReference>
<feature type="non-terminal residue" evidence="2">
    <location>
        <position position="77"/>
    </location>
</feature>
<reference evidence="2" key="1">
    <citation type="submission" date="2020-02" db="EMBL/GenBank/DDBJ databases">
        <authorList>
            <person name="Meier V. D."/>
        </authorList>
    </citation>
    <scope>NUCLEOTIDE SEQUENCE</scope>
    <source>
        <strain evidence="2">AVDCRST_MAG23</strain>
    </source>
</reference>
<accession>A0A6J4U386</accession>
<dbReference type="AlphaFoldDB" id="A0A6J4U386"/>
<feature type="compositionally biased region" description="Basic and acidic residues" evidence="1">
    <location>
        <begin position="66"/>
        <end position="77"/>
    </location>
</feature>
<name>A0A6J4U386_9SPHN</name>